<dbReference type="RefSeq" id="WP_114184232.1">
    <property type="nucleotide sequence ID" value="NZ_BJYU01000001.1"/>
</dbReference>
<dbReference type="PANTHER" id="PTHR38340:SF1">
    <property type="entry name" value="S-LAYER PROTEIN"/>
    <property type="match status" value="1"/>
</dbReference>
<dbReference type="SUPFAM" id="SSF51120">
    <property type="entry name" value="beta-Roll"/>
    <property type="match status" value="2"/>
</dbReference>
<name>A0A512BK50_9HYPH</name>
<dbReference type="InterPro" id="IPR015919">
    <property type="entry name" value="Cadherin-like_sf"/>
</dbReference>
<dbReference type="InterPro" id="IPR001343">
    <property type="entry name" value="Hemolysn_Ca-bd"/>
</dbReference>
<accession>A0A512BK50</accession>
<dbReference type="PROSITE" id="PS00330">
    <property type="entry name" value="HEMOLYSIN_CALCIUM"/>
    <property type="match status" value="7"/>
</dbReference>
<dbReference type="EMBL" id="BJYU01000001">
    <property type="protein sequence ID" value="GEO12318.1"/>
    <property type="molecule type" value="Genomic_DNA"/>
</dbReference>
<dbReference type="GO" id="GO:0005576">
    <property type="term" value="C:extracellular region"/>
    <property type="evidence" value="ECO:0007669"/>
    <property type="project" value="UniProtKB-SubCell"/>
</dbReference>
<dbReference type="PRINTS" id="PR00313">
    <property type="entry name" value="CABNDNGRPT"/>
</dbReference>
<dbReference type="GO" id="GO:0016020">
    <property type="term" value="C:membrane"/>
    <property type="evidence" value="ECO:0007669"/>
    <property type="project" value="InterPro"/>
</dbReference>
<reference evidence="5 6" key="1">
    <citation type="submission" date="2019-07" db="EMBL/GenBank/DDBJ databases">
        <title>Whole genome shotgun sequence of Microvirga aerophila NBRC 106136.</title>
        <authorList>
            <person name="Hosoyama A."/>
            <person name="Uohara A."/>
            <person name="Ohji S."/>
            <person name="Ichikawa N."/>
        </authorList>
    </citation>
    <scope>NUCLEOTIDE SEQUENCE [LARGE SCALE GENOMIC DNA]</scope>
    <source>
        <strain evidence="5 6">NBRC 106136</strain>
    </source>
</reference>
<dbReference type="InterPro" id="IPR011049">
    <property type="entry name" value="Serralysin-like_metalloprot_C"/>
</dbReference>
<dbReference type="InterPro" id="IPR050557">
    <property type="entry name" value="RTX_toxin/Mannuronan_C5-epim"/>
</dbReference>
<dbReference type="PANTHER" id="PTHR38340">
    <property type="entry name" value="S-LAYER PROTEIN"/>
    <property type="match status" value="1"/>
</dbReference>
<comment type="caution">
    <text evidence="5">The sequence shown here is derived from an EMBL/GenBank/DDBJ whole genome shotgun (WGS) entry which is preliminary data.</text>
</comment>
<keyword evidence="6" id="KW-1185">Reference proteome</keyword>
<evidence type="ECO:0000256" key="1">
    <source>
        <dbReference type="ARBA" id="ARBA00004613"/>
    </source>
</evidence>
<comment type="subcellular location">
    <subcellularLocation>
        <location evidence="1">Secreted</location>
    </subcellularLocation>
</comment>
<dbReference type="Proteomes" id="UP000321085">
    <property type="component" value="Unassembled WGS sequence"/>
</dbReference>
<dbReference type="InterPro" id="IPR018511">
    <property type="entry name" value="Hemolysin-typ_Ca-bd_CS"/>
</dbReference>
<feature type="region of interest" description="Disordered" evidence="3">
    <location>
        <begin position="207"/>
        <end position="243"/>
    </location>
</feature>
<dbReference type="GO" id="GO:0007156">
    <property type="term" value="P:homophilic cell adhesion via plasma membrane adhesion molecules"/>
    <property type="evidence" value="ECO:0007669"/>
    <property type="project" value="InterPro"/>
</dbReference>
<gene>
    <name evidence="5" type="ORF">MAE02_00140</name>
</gene>
<dbReference type="CDD" id="cd11304">
    <property type="entry name" value="Cadherin_repeat"/>
    <property type="match status" value="1"/>
</dbReference>
<dbReference type="SUPFAM" id="SSF49313">
    <property type="entry name" value="Cadherin-like"/>
    <property type="match status" value="1"/>
</dbReference>
<evidence type="ECO:0000256" key="3">
    <source>
        <dbReference type="SAM" id="MobiDB-lite"/>
    </source>
</evidence>
<sequence length="592" mass="60551">MLNGGGTPGGNDGGDDWLDGSGGDDALNGEGGDDVLIGGEGADTLVGGQGYDYVNYVYSNDSINIDLESGAVSGGEAEGDVLSGVEGIMATQKDDTVRGNAGANCLIGYSGNDVLSGRGGNDTIEAWDGNDTLEGGAGADLLYGDIGFDFAWYNSGSMVGVIVDLEEGLGAGVNNDTTSEAAGDTLVGIEGVVGSRVSDLLSGDAGDNVLNGGGTPAGNDGGNDQLDGRGGNDAINGEGGNDKLLGGQGLDTLIGGKGDDELTGGLDNDSLDGGEGLDKAIFTGARSSYMIRQNQDGSYTIIDRRADGNGRDLVSGVEQFAFSDGTFSAAQLLTTNPPSLPPTDVRLDGQTTVTIAENTAFAAGLSATDPEGDTLTFAFDIDAAGGGNAGGMFVIDNTTNQLKLAPGKVLDFESVRSLTVYIKAFDGQGVSASQALTVNLTDVAEPSGQVLIRTRRVDNLTGGAGDDKLYGKLGNDLLAGGGGKDIFVFDTRPNHKPKTKMNVDKIGDYTASDDTIWLDNAIFRKLGKEGVLKKGFFKAGIKAGDGNDYVLYNKKTGVLSYDEDGSGLKAAVRLAVLTNKPKDLSFTDFVII</sequence>
<dbReference type="InterPro" id="IPR002126">
    <property type="entry name" value="Cadherin-like_dom"/>
</dbReference>
<dbReference type="Gene3D" id="2.150.10.10">
    <property type="entry name" value="Serralysin-like metalloprotease, C-terminal"/>
    <property type="match status" value="3"/>
</dbReference>
<dbReference type="PROSITE" id="PS50268">
    <property type="entry name" value="CADHERIN_2"/>
    <property type="match status" value="1"/>
</dbReference>
<evidence type="ECO:0000259" key="4">
    <source>
        <dbReference type="PROSITE" id="PS50268"/>
    </source>
</evidence>
<dbReference type="GO" id="GO:0005509">
    <property type="term" value="F:calcium ion binding"/>
    <property type="evidence" value="ECO:0007669"/>
    <property type="project" value="InterPro"/>
</dbReference>
<dbReference type="AlphaFoldDB" id="A0A512BK50"/>
<feature type="compositionally biased region" description="Gly residues" evidence="3">
    <location>
        <begin position="211"/>
        <end position="221"/>
    </location>
</feature>
<feature type="domain" description="Cadherin" evidence="4">
    <location>
        <begin position="347"/>
        <end position="448"/>
    </location>
</feature>
<protein>
    <recommendedName>
        <fullName evidence="4">Cadherin domain-containing protein</fullName>
    </recommendedName>
</protein>
<evidence type="ECO:0000313" key="5">
    <source>
        <dbReference type="EMBL" id="GEO12318.1"/>
    </source>
</evidence>
<feature type="region of interest" description="Disordered" evidence="3">
    <location>
        <begin position="1"/>
        <end position="34"/>
    </location>
</feature>
<keyword evidence="2" id="KW-0964">Secreted</keyword>
<dbReference type="Pfam" id="PF00353">
    <property type="entry name" value="HemolysinCabind"/>
    <property type="match status" value="5"/>
</dbReference>
<dbReference type="OrthoDB" id="8019836at2"/>
<feature type="compositionally biased region" description="Gly residues" evidence="3">
    <location>
        <begin position="1"/>
        <end position="12"/>
    </location>
</feature>
<organism evidence="5 6">
    <name type="scientific">Microvirga aerophila</name>
    <dbReference type="NCBI Taxonomy" id="670291"/>
    <lineage>
        <taxon>Bacteria</taxon>
        <taxon>Pseudomonadati</taxon>
        <taxon>Pseudomonadota</taxon>
        <taxon>Alphaproteobacteria</taxon>
        <taxon>Hyphomicrobiales</taxon>
        <taxon>Methylobacteriaceae</taxon>
        <taxon>Microvirga</taxon>
    </lineage>
</organism>
<evidence type="ECO:0000256" key="2">
    <source>
        <dbReference type="ARBA" id="ARBA00022525"/>
    </source>
</evidence>
<evidence type="ECO:0000313" key="6">
    <source>
        <dbReference type="Proteomes" id="UP000321085"/>
    </source>
</evidence>
<proteinExistence type="predicted"/>